<dbReference type="AlphaFoldDB" id="A0A9D2BEI4"/>
<dbReference type="EMBL" id="DXEQ01000289">
    <property type="protein sequence ID" value="HIX73271.1"/>
    <property type="molecule type" value="Genomic_DNA"/>
</dbReference>
<evidence type="ECO:0000256" key="1">
    <source>
        <dbReference type="ARBA" id="ARBA00004651"/>
    </source>
</evidence>
<feature type="transmembrane region" description="Helical" evidence="6">
    <location>
        <begin position="106"/>
        <end position="124"/>
    </location>
</feature>
<keyword evidence="5 6" id="KW-0472">Membrane</keyword>
<comment type="subcellular location">
    <subcellularLocation>
        <location evidence="1">Cell membrane</location>
        <topology evidence="1">Multi-pass membrane protein</topology>
    </subcellularLocation>
</comment>
<comment type="caution">
    <text evidence="7">The sequence shown here is derived from an EMBL/GenBank/DDBJ whole genome shotgun (WGS) entry which is preliminary data.</text>
</comment>
<accession>A0A9D2BEI4</accession>
<evidence type="ECO:0000313" key="7">
    <source>
        <dbReference type="EMBL" id="HIX73271.1"/>
    </source>
</evidence>
<proteinExistence type="predicted"/>
<evidence type="ECO:0000256" key="3">
    <source>
        <dbReference type="ARBA" id="ARBA00022692"/>
    </source>
</evidence>
<protein>
    <submittedName>
        <fullName evidence="7">ATP synthase subunit I</fullName>
    </submittedName>
</protein>
<reference evidence="7" key="1">
    <citation type="journal article" date="2021" name="PeerJ">
        <title>Extensive microbial diversity within the chicken gut microbiome revealed by metagenomics and culture.</title>
        <authorList>
            <person name="Gilroy R."/>
            <person name="Ravi A."/>
            <person name="Getino M."/>
            <person name="Pursley I."/>
            <person name="Horton D.L."/>
            <person name="Alikhan N.F."/>
            <person name="Baker D."/>
            <person name="Gharbi K."/>
            <person name="Hall N."/>
            <person name="Watson M."/>
            <person name="Adriaenssens E.M."/>
            <person name="Foster-Nyarko E."/>
            <person name="Jarju S."/>
            <person name="Secka A."/>
            <person name="Antonio M."/>
            <person name="Oren A."/>
            <person name="Chaudhuri R.R."/>
            <person name="La Ragione R."/>
            <person name="Hildebrand F."/>
            <person name="Pallen M.J."/>
        </authorList>
    </citation>
    <scope>NUCLEOTIDE SEQUENCE</scope>
    <source>
        <strain evidence="7">ChiSxjej3B15-1167</strain>
    </source>
</reference>
<reference evidence="7" key="2">
    <citation type="submission" date="2021-04" db="EMBL/GenBank/DDBJ databases">
        <authorList>
            <person name="Gilroy R."/>
        </authorList>
    </citation>
    <scope>NUCLEOTIDE SEQUENCE</scope>
    <source>
        <strain evidence="7">ChiSxjej3B15-1167</strain>
    </source>
</reference>
<evidence type="ECO:0000256" key="4">
    <source>
        <dbReference type="ARBA" id="ARBA00022989"/>
    </source>
</evidence>
<gene>
    <name evidence="7" type="ORF">H9849_09650</name>
</gene>
<dbReference type="Pfam" id="PF03899">
    <property type="entry name" value="ATP-synt_I"/>
    <property type="match status" value="1"/>
</dbReference>
<feature type="transmembrane region" description="Helical" evidence="6">
    <location>
        <begin position="84"/>
        <end position="100"/>
    </location>
</feature>
<sequence length="138" mass="15247">MKGIKWIRETNETLLDLIFGSLIWSLLAWIVGLFIVSDRLSYTIGIALGTVVAVGMSVSMAKGLEKCLHMTRARGQWGMTVRSILRWLIMLAAVAAGLKFDRISFPGVILGIIGLKLAALLHVYTNTYITKRLKGEGR</sequence>
<feature type="transmembrane region" description="Helical" evidence="6">
    <location>
        <begin position="14"/>
        <end position="36"/>
    </location>
</feature>
<evidence type="ECO:0000313" key="8">
    <source>
        <dbReference type="Proteomes" id="UP000886805"/>
    </source>
</evidence>
<evidence type="ECO:0000256" key="6">
    <source>
        <dbReference type="SAM" id="Phobius"/>
    </source>
</evidence>
<evidence type="ECO:0000256" key="2">
    <source>
        <dbReference type="ARBA" id="ARBA00022475"/>
    </source>
</evidence>
<keyword evidence="4 6" id="KW-1133">Transmembrane helix</keyword>
<feature type="transmembrane region" description="Helical" evidence="6">
    <location>
        <begin position="42"/>
        <end position="64"/>
    </location>
</feature>
<dbReference type="Proteomes" id="UP000886805">
    <property type="component" value="Unassembled WGS sequence"/>
</dbReference>
<keyword evidence="3 6" id="KW-0812">Transmembrane</keyword>
<keyword evidence="2" id="KW-1003">Cell membrane</keyword>
<evidence type="ECO:0000256" key="5">
    <source>
        <dbReference type="ARBA" id="ARBA00023136"/>
    </source>
</evidence>
<dbReference type="InterPro" id="IPR005598">
    <property type="entry name" value="ATP_synth_I"/>
</dbReference>
<organism evidence="7 8">
    <name type="scientific">Candidatus Anaerobutyricum stercoripullorum</name>
    <dbReference type="NCBI Taxonomy" id="2838456"/>
    <lineage>
        <taxon>Bacteria</taxon>
        <taxon>Bacillati</taxon>
        <taxon>Bacillota</taxon>
        <taxon>Clostridia</taxon>
        <taxon>Lachnospirales</taxon>
        <taxon>Lachnospiraceae</taxon>
        <taxon>Anaerobutyricum</taxon>
    </lineage>
</organism>
<name>A0A9D2BEI4_9FIRM</name>
<dbReference type="GO" id="GO:0005886">
    <property type="term" value="C:plasma membrane"/>
    <property type="evidence" value="ECO:0007669"/>
    <property type="project" value="UniProtKB-SubCell"/>
</dbReference>